<evidence type="ECO:0000256" key="8">
    <source>
        <dbReference type="ARBA" id="ARBA00023315"/>
    </source>
</evidence>
<keyword evidence="2 9" id="KW-0997">Cell inner membrane</keyword>
<evidence type="ECO:0000256" key="3">
    <source>
        <dbReference type="ARBA" id="ARBA00022679"/>
    </source>
</evidence>
<comment type="similarity">
    <text evidence="9">Belongs to the LpxL/LpxM/LpxP family.</text>
</comment>
<keyword evidence="7 9" id="KW-0472">Membrane</keyword>
<keyword evidence="6 9" id="KW-1133">Transmembrane helix</keyword>
<keyword evidence="1 9" id="KW-1003">Cell membrane</keyword>
<keyword evidence="11" id="KW-1185">Reference proteome</keyword>
<proteinExistence type="inferred from homology"/>
<keyword evidence="8 9" id="KW-0012">Acyltransferase</keyword>
<keyword evidence="3 9" id="KW-0808">Transferase</keyword>
<dbReference type="PIRSF" id="PIRSF026649">
    <property type="entry name" value="MsbB"/>
    <property type="match status" value="1"/>
</dbReference>
<dbReference type="PANTHER" id="PTHR30606">
    <property type="entry name" value="LIPID A BIOSYNTHESIS LAUROYL ACYLTRANSFERASE"/>
    <property type="match status" value="1"/>
</dbReference>
<dbReference type="HAMAP" id="MF_01942">
    <property type="entry name" value="Lipid_A_LpxL_LpxP"/>
    <property type="match status" value="1"/>
</dbReference>
<dbReference type="CDD" id="cd07984">
    <property type="entry name" value="LPLAT_LABLAT-like"/>
    <property type="match status" value="1"/>
</dbReference>
<comment type="catalytic activity">
    <reaction evidence="9">
        <text>an alpha-Kdo-(2-&gt;4)-alpha-Kdo-(2-&gt;6)-lipid IVA + a fatty acyl-[ACP] = an alpha-Kdo-(2-&gt;4)-alpha-Kdo-(2-&gt;6)-(acyl)-lipid IVA + holo-[ACP]</text>
        <dbReference type="Rhea" id="RHEA:69396"/>
        <dbReference type="Rhea" id="RHEA-COMP:9685"/>
        <dbReference type="Rhea" id="RHEA-COMP:14125"/>
        <dbReference type="ChEBI" id="CHEBI:64479"/>
        <dbReference type="ChEBI" id="CHEBI:138651"/>
        <dbReference type="ChEBI" id="CHEBI:176429"/>
        <dbReference type="ChEBI" id="CHEBI:176430"/>
        <dbReference type="EC" id="2.3.1.241"/>
    </reaction>
</comment>
<dbReference type="PANTHER" id="PTHR30606:SF9">
    <property type="entry name" value="LIPID A BIOSYNTHESIS LAUROYLTRANSFERASE"/>
    <property type="match status" value="1"/>
</dbReference>
<dbReference type="RefSeq" id="WP_348390746.1">
    <property type="nucleotide sequence ID" value="NZ_CP134145.1"/>
</dbReference>
<keyword evidence="4 9" id="KW-0812">Transmembrane</keyword>
<dbReference type="InterPro" id="IPR011920">
    <property type="entry name" value="Lipid_A_LpxL_LpxP"/>
</dbReference>
<dbReference type="Proteomes" id="UP001258994">
    <property type="component" value="Chromosome"/>
</dbReference>
<evidence type="ECO:0000256" key="2">
    <source>
        <dbReference type="ARBA" id="ARBA00022519"/>
    </source>
</evidence>
<feature type="short sequence motif" description="HXXXXD motif" evidence="9">
    <location>
        <begin position="136"/>
        <end position="141"/>
    </location>
</feature>
<protein>
    <recommendedName>
        <fullName evidence="9">Lipid A biosynthesis acyltransferase</fullName>
        <ecNumber evidence="9">2.3.1.241</ecNumber>
    </recommendedName>
    <alternativeName>
        <fullName evidence="9">Kdo(2)-lipid IV(A) acyltransferase</fullName>
    </alternativeName>
</protein>
<dbReference type="EC" id="2.3.1.241" evidence="9"/>
<keyword evidence="5 9" id="KW-0448">Lipopolysaccharide biosynthesis</keyword>
<accession>A0ABY9TRZ9</accession>
<evidence type="ECO:0000256" key="7">
    <source>
        <dbReference type="ARBA" id="ARBA00023136"/>
    </source>
</evidence>
<dbReference type="NCBIfam" id="TIGR02207">
    <property type="entry name" value="lipid_A_htrB"/>
    <property type="match status" value="1"/>
</dbReference>
<evidence type="ECO:0000313" key="10">
    <source>
        <dbReference type="EMBL" id="WNC71612.1"/>
    </source>
</evidence>
<dbReference type="EMBL" id="CP134145">
    <property type="protein sequence ID" value="WNC71612.1"/>
    <property type="molecule type" value="Genomic_DNA"/>
</dbReference>
<comment type="pathway">
    <text evidence="9">Bacterial outer membrane biogenesis; lipopolysaccharide biosynthesis.</text>
</comment>
<name>A0ABY9TRZ9_9GAMM</name>
<dbReference type="InterPro" id="IPR004960">
    <property type="entry name" value="LipA_acyltrans"/>
</dbReference>
<dbReference type="GO" id="GO:0016746">
    <property type="term" value="F:acyltransferase activity"/>
    <property type="evidence" value="ECO:0007669"/>
    <property type="project" value="UniProtKB-KW"/>
</dbReference>
<comment type="pathway">
    <text evidence="9">Glycolipid biosynthesis; KDO(2)-lipid A biosynthesis; KDO(2)-lipid A from CMP-3-deoxy-D-manno-octulosonate and lipid IV(A): step 3/4.</text>
</comment>
<comment type="subcellular location">
    <subcellularLocation>
        <location evidence="9">Cell inner membrane</location>
        <topology evidence="9">Single-pass membrane protein</topology>
    </subcellularLocation>
</comment>
<comment type="function">
    <text evidence="9">Catalyzes the transfer of an acyl chain from an acyl-[acyl-carrier-protein] (ACP) to a Kdo(2)-lipid IV(A) to form a Kdo(2)-(acyl)-lipid IV(A).</text>
</comment>
<evidence type="ECO:0000313" key="11">
    <source>
        <dbReference type="Proteomes" id="UP001258994"/>
    </source>
</evidence>
<reference evidence="11" key="1">
    <citation type="submission" date="2023-09" db="EMBL/GenBank/DDBJ databases">
        <authorList>
            <person name="Li S."/>
            <person name="Li X."/>
            <person name="Zhang C."/>
            <person name="Zhao Z."/>
        </authorList>
    </citation>
    <scope>NUCLEOTIDE SEQUENCE [LARGE SCALE GENOMIC DNA]</scope>
    <source>
        <strain evidence="11">SQ149</strain>
    </source>
</reference>
<evidence type="ECO:0000256" key="4">
    <source>
        <dbReference type="ARBA" id="ARBA00022692"/>
    </source>
</evidence>
<gene>
    <name evidence="9 10" type="primary">lpxL</name>
    <name evidence="10" type="ORF">RGQ13_16010</name>
</gene>
<evidence type="ECO:0000256" key="1">
    <source>
        <dbReference type="ARBA" id="ARBA00022475"/>
    </source>
</evidence>
<dbReference type="Pfam" id="PF03279">
    <property type="entry name" value="Lip_A_acyltrans"/>
    <property type="match status" value="1"/>
</dbReference>
<evidence type="ECO:0000256" key="9">
    <source>
        <dbReference type="HAMAP-Rule" id="MF_01942"/>
    </source>
</evidence>
<evidence type="ECO:0000256" key="5">
    <source>
        <dbReference type="ARBA" id="ARBA00022985"/>
    </source>
</evidence>
<organism evidence="10 11">
    <name type="scientific">Thalassotalea psychrophila</name>
    <dbReference type="NCBI Taxonomy" id="3065647"/>
    <lineage>
        <taxon>Bacteria</taxon>
        <taxon>Pseudomonadati</taxon>
        <taxon>Pseudomonadota</taxon>
        <taxon>Gammaproteobacteria</taxon>
        <taxon>Alteromonadales</taxon>
        <taxon>Colwelliaceae</taxon>
        <taxon>Thalassotalea</taxon>
    </lineage>
</organism>
<evidence type="ECO:0000256" key="6">
    <source>
        <dbReference type="ARBA" id="ARBA00022989"/>
    </source>
</evidence>
<sequence>MSKNKVIQEKFKLSFLLPKYWLTWCGVLILYTISWLPYRMQLAMGRIVGRLMMKVSGTRLKVAKKNIDVCFPQLSEQERLIMLKKNFENTGIGLFETGMGWWWPDWRVKRKINVSGLEHLEQAKADGSGILLLTLHYLSLEFSGRATGHVHPTVAFYRPNHNELMEYFQHSGRSRSNKYMIDKTDVKGMIKALRAKETCVYLPDQDYGRKRSIFVPFFNVEHTASTIGTMLFAKVKNVKTVMLIPRRLPDDSGYILEFLPALENFPSGNDEQDIIKINQLVEQAIMREPDQYMWLHRRFKTRPNKTDPKFYD</sequence>
<feature type="transmembrane region" description="Helical" evidence="9">
    <location>
        <begin position="20"/>
        <end position="38"/>
    </location>
</feature>